<proteinExistence type="predicted"/>
<dbReference type="EMBL" id="PGFT01000001">
    <property type="protein sequence ID" value="MDH4904795.1"/>
    <property type="molecule type" value="Genomic_DNA"/>
</dbReference>
<sequence>MKWTVLVCALPLLTACMSMKNVKELPSELIYQPPISGASATVMGKMEPRHTRLVGDRIAYIMEIDGKRVPKDKKEAYSDTWDNVYPITTGEHTLTVTYRMAGHYTLPTKITFDAKANTNYQLDFATDIGTAWFSKDSYVDFWIKDKATEKPVTEVVRTAPPPETRVVSYPIIINN</sequence>
<organism evidence="2 3">
    <name type="scientific">Psychrobacter pocilloporae</name>
    <dbReference type="NCBI Taxonomy" id="1775882"/>
    <lineage>
        <taxon>Bacteria</taxon>
        <taxon>Pseudomonadati</taxon>
        <taxon>Pseudomonadota</taxon>
        <taxon>Gammaproteobacteria</taxon>
        <taxon>Moraxellales</taxon>
        <taxon>Moraxellaceae</taxon>
        <taxon>Psychrobacter</taxon>
    </lineage>
</organism>
<evidence type="ECO:0000313" key="3">
    <source>
        <dbReference type="Proteomes" id="UP001243298"/>
    </source>
</evidence>
<keyword evidence="1" id="KW-0732">Signal</keyword>
<dbReference type="RefSeq" id="WP_284719356.1">
    <property type="nucleotide sequence ID" value="NZ_PGFT01000001.1"/>
</dbReference>
<reference evidence="2 3" key="1">
    <citation type="submission" date="2017-11" db="EMBL/GenBank/DDBJ databases">
        <title>Whole genome sequencing of Psychrobacter pocilloporae S6-60T(=JCM 31058T=LMG 29157T).</title>
        <authorList>
            <person name="Das S.K."/>
        </authorList>
    </citation>
    <scope>NUCLEOTIDE SEQUENCE [LARGE SCALE GENOMIC DNA]</scope>
    <source>
        <strain evidence="2 3">S6-60</strain>
    </source>
</reference>
<feature type="signal peptide" evidence="1">
    <location>
        <begin position="1"/>
        <end position="20"/>
    </location>
</feature>
<comment type="caution">
    <text evidence="2">The sequence shown here is derived from an EMBL/GenBank/DDBJ whole genome shotgun (WGS) entry which is preliminary data.</text>
</comment>
<evidence type="ECO:0000256" key="1">
    <source>
        <dbReference type="SAM" id="SignalP"/>
    </source>
</evidence>
<feature type="chain" id="PRO_5046115456" description="DUF2846 domain-containing protein" evidence="1">
    <location>
        <begin position="21"/>
        <end position="175"/>
    </location>
</feature>
<accession>A0ABT6ISU1</accession>
<gene>
    <name evidence="2" type="ORF">CUR83_06900</name>
</gene>
<evidence type="ECO:0000313" key="2">
    <source>
        <dbReference type="EMBL" id="MDH4904795.1"/>
    </source>
</evidence>
<evidence type="ECO:0008006" key="4">
    <source>
        <dbReference type="Google" id="ProtNLM"/>
    </source>
</evidence>
<name>A0ABT6ISU1_9GAMM</name>
<dbReference type="PROSITE" id="PS51257">
    <property type="entry name" value="PROKAR_LIPOPROTEIN"/>
    <property type="match status" value="1"/>
</dbReference>
<protein>
    <recommendedName>
        <fullName evidence="4">DUF2846 domain-containing protein</fullName>
    </recommendedName>
</protein>
<dbReference type="Proteomes" id="UP001243298">
    <property type="component" value="Unassembled WGS sequence"/>
</dbReference>
<keyword evidence="3" id="KW-1185">Reference proteome</keyword>